<feature type="compositionally biased region" description="Polar residues" evidence="1">
    <location>
        <begin position="638"/>
        <end position="655"/>
    </location>
</feature>
<feature type="compositionally biased region" description="Basic and acidic residues" evidence="1">
    <location>
        <begin position="429"/>
        <end position="499"/>
    </location>
</feature>
<feature type="compositionally biased region" description="Low complexity" evidence="1">
    <location>
        <begin position="545"/>
        <end position="565"/>
    </location>
</feature>
<dbReference type="STRING" id="945553.A0A0D2N004"/>
<protein>
    <submittedName>
        <fullName evidence="2">Uncharacterized protein</fullName>
    </submittedName>
</protein>
<feature type="compositionally biased region" description="Basic and acidic residues" evidence="1">
    <location>
        <begin position="261"/>
        <end position="285"/>
    </location>
</feature>
<evidence type="ECO:0000313" key="2">
    <source>
        <dbReference type="EMBL" id="KJA29698.1"/>
    </source>
</evidence>
<feature type="compositionally biased region" description="Low complexity" evidence="1">
    <location>
        <begin position="528"/>
        <end position="538"/>
    </location>
</feature>
<gene>
    <name evidence="2" type="ORF">HYPSUDRAFT_229912</name>
</gene>
<feature type="compositionally biased region" description="Polar residues" evidence="1">
    <location>
        <begin position="793"/>
        <end position="831"/>
    </location>
</feature>
<feature type="compositionally biased region" description="Basic residues" evidence="1">
    <location>
        <begin position="161"/>
        <end position="170"/>
    </location>
</feature>
<feature type="compositionally biased region" description="Basic and acidic residues" evidence="1">
    <location>
        <begin position="173"/>
        <end position="184"/>
    </location>
</feature>
<feature type="compositionally biased region" description="Low complexity" evidence="1">
    <location>
        <begin position="778"/>
        <end position="792"/>
    </location>
</feature>
<feature type="compositionally biased region" description="Low complexity" evidence="1">
    <location>
        <begin position="832"/>
        <end position="844"/>
    </location>
</feature>
<feature type="compositionally biased region" description="Basic residues" evidence="1">
    <location>
        <begin position="121"/>
        <end position="133"/>
    </location>
</feature>
<feature type="compositionally biased region" description="Low complexity" evidence="1">
    <location>
        <begin position="669"/>
        <end position="682"/>
    </location>
</feature>
<dbReference type="Proteomes" id="UP000054270">
    <property type="component" value="Unassembled WGS sequence"/>
</dbReference>
<dbReference type="AlphaFoldDB" id="A0A0D2N004"/>
<organism evidence="2 3">
    <name type="scientific">Hypholoma sublateritium (strain FD-334 SS-4)</name>
    <dbReference type="NCBI Taxonomy" id="945553"/>
    <lineage>
        <taxon>Eukaryota</taxon>
        <taxon>Fungi</taxon>
        <taxon>Dikarya</taxon>
        <taxon>Basidiomycota</taxon>
        <taxon>Agaricomycotina</taxon>
        <taxon>Agaricomycetes</taxon>
        <taxon>Agaricomycetidae</taxon>
        <taxon>Agaricales</taxon>
        <taxon>Agaricineae</taxon>
        <taxon>Strophariaceae</taxon>
        <taxon>Hypholoma</taxon>
    </lineage>
</organism>
<evidence type="ECO:0000313" key="3">
    <source>
        <dbReference type="Proteomes" id="UP000054270"/>
    </source>
</evidence>
<dbReference type="OMA" id="ARQQTHQ"/>
<feature type="compositionally biased region" description="Polar residues" evidence="1">
    <location>
        <begin position="511"/>
        <end position="527"/>
    </location>
</feature>
<feature type="region of interest" description="Disordered" evidence="1">
    <location>
        <begin position="1"/>
        <end position="201"/>
    </location>
</feature>
<feature type="compositionally biased region" description="Low complexity" evidence="1">
    <location>
        <begin position="371"/>
        <end position="399"/>
    </location>
</feature>
<feature type="compositionally biased region" description="Acidic residues" evidence="1">
    <location>
        <begin position="72"/>
        <end position="82"/>
    </location>
</feature>
<dbReference type="EMBL" id="KN817518">
    <property type="protein sequence ID" value="KJA29698.1"/>
    <property type="molecule type" value="Genomic_DNA"/>
</dbReference>
<accession>A0A0D2N004</accession>
<evidence type="ECO:0000256" key="1">
    <source>
        <dbReference type="SAM" id="MobiDB-lite"/>
    </source>
</evidence>
<keyword evidence="3" id="KW-1185">Reference proteome</keyword>
<feature type="compositionally biased region" description="Basic and acidic residues" evidence="1">
    <location>
        <begin position="7"/>
        <end position="16"/>
    </location>
</feature>
<feature type="compositionally biased region" description="Low complexity" evidence="1">
    <location>
        <begin position="690"/>
        <end position="770"/>
    </location>
</feature>
<name>A0A0D2N004_HYPSF</name>
<feature type="compositionally biased region" description="Polar residues" evidence="1">
    <location>
        <begin position="566"/>
        <end position="587"/>
    </location>
</feature>
<proteinExistence type="predicted"/>
<feature type="compositionally biased region" description="Low complexity" evidence="1">
    <location>
        <begin position="597"/>
        <end position="622"/>
    </location>
</feature>
<feature type="region of interest" description="Disordered" evidence="1">
    <location>
        <begin position="906"/>
        <end position="925"/>
    </location>
</feature>
<dbReference type="OrthoDB" id="9451547at2759"/>
<feature type="compositionally biased region" description="Acidic residues" evidence="1">
    <location>
        <begin position="105"/>
        <end position="116"/>
    </location>
</feature>
<feature type="compositionally biased region" description="Basic residues" evidence="1">
    <location>
        <begin position="52"/>
        <end position="61"/>
    </location>
</feature>
<feature type="region of interest" description="Disordered" evidence="1">
    <location>
        <begin position="261"/>
        <end position="358"/>
    </location>
</feature>
<sequence>MDDDEEHEPKKSRTEGDALMESDVDVDESKAPKRGSKRGLREEDVEELSSSKKARGKRARKGPTDADHSMDVDIDDEEADEVSELRSAARGKKRDRAEAGSTFGGDDDESADEVEGDGNSKARRRRKRRTVAKRKSEASYLRSKKGDEDVTEASSPDQKAVRTKRGKRASHGALRDHDGIKDDVSMDGSTTSNRSKVRSVGDEWESNGIRYKIGPNYQRLRQALVKKERQKFLMPKDSQHPDREEHLQVCIETWLTEEEYQDAKNQHRLAWQDDSPRPEPADKLSIDVTHANANANQPGKSLLWGSSTTTTPTMSPAPPSPVSEAGTADSTKPAPKSYRGGQRHSIASGAVLPGSPFATSHIPTAKRIASTSQALSLAASIGGSPLSASGSASPVAGLSDSTNAMGSPRTPLKVFSKWEKQELEARAMMKIREANRKKEMERDAKLKEERDRAERAEKEKERQRQERERVEREQREARERAQKEAQQKAEAEKKAKEAAEGAQKSAAVPQITITAPSIGNLGQQPSRSNTAASGSAPTAGGGGFSFNLSGAPSSGTAASSPFSAPKTGSLSTGNPFGAPTNTVQSGSPDAVKTESKPASSGFSFGPSPAGATSPAPAASLASRLGVPAPAANSDPVKPSSTSPFSFNNTKQDSPPKSNPFGAPVPPTQPAASSSDSTATVTPKFNFGFGAKPTTNASTNNATAPKSVFGAPSTSASSLSGALGSDAAKAATGSAPAPSPFAGFKTPTTPASATNGNTATTTPATSASSPFGFGGGSTFGSSSAFPSTTTTAGQNNAPGKSVFGTTNTASTFGAGSNPNTSSAFGASSTPNASSAFGGSTGSGVSPFGAAPAQTQSVFGNGAAAAKSSEPTKPLFSFPGASSASTTPASASTANSGAKSAFSFAPTAPTVPAAANTPAGSAPAGAAAPAKFSFNFGGSATPASTPAAASPFGGASSGQSVFGGGVFGSTAMNQAQKQ</sequence>
<feature type="region of interest" description="Disordered" evidence="1">
    <location>
        <begin position="371"/>
        <end position="413"/>
    </location>
</feature>
<feature type="compositionally biased region" description="Low complexity" evidence="1">
    <location>
        <begin position="874"/>
        <end position="896"/>
    </location>
</feature>
<reference evidence="3" key="1">
    <citation type="submission" date="2014-04" db="EMBL/GenBank/DDBJ databases">
        <title>Evolutionary Origins and Diversification of the Mycorrhizal Mutualists.</title>
        <authorList>
            <consortium name="DOE Joint Genome Institute"/>
            <consortium name="Mycorrhizal Genomics Consortium"/>
            <person name="Kohler A."/>
            <person name="Kuo A."/>
            <person name="Nagy L.G."/>
            <person name="Floudas D."/>
            <person name="Copeland A."/>
            <person name="Barry K.W."/>
            <person name="Cichocki N."/>
            <person name="Veneault-Fourrey C."/>
            <person name="LaButti K."/>
            <person name="Lindquist E.A."/>
            <person name="Lipzen A."/>
            <person name="Lundell T."/>
            <person name="Morin E."/>
            <person name="Murat C."/>
            <person name="Riley R."/>
            <person name="Ohm R."/>
            <person name="Sun H."/>
            <person name="Tunlid A."/>
            <person name="Henrissat B."/>
            <person name="Grigoriev I.V."/>
            <person name="Hibbett D.S."/>
            <person name="Martin F."/>
        </authorList>
    </citation>
    <scope>NUCLEOTIDE SEQUENCE [LARGE SCALE GENOMIC DNA]</scope>
    <source>
        <strain evidence="3">FD-334 SS-4</strain>
    </source>
</reference>
<feature type="region of interest" description="Disordered" evidence="1">
    <location>
        <begin position="429"/>
        <end position="900"/>
    </location>
</feature>
<feature type="compositionally biased region" description="Basic and acidic residues" evidence="1">
    <location>
        <begin position="62"/>
        <end position="71"/>
    </location>
</feature>